<dbReference type="Gene3D" id="3.30.2310.20">
    <property type="entry name" value="RelE-like"/>
    <property type="match status" value="1"/>
</dbReference>
<comment type="caution">
    <text evidence="1">The sequence shown here is derived from an EMBL/GenBank/DDBJ whole genome shotgun (WGS) entry which is preliminary data.</text>
</comment>
<dbReference type="Proteomes" id="UP000711407">
    <property type="component" value="Unassembled WGS sequence"/>
</dbReference>
<gene>
    <name evidence="1" type="ORF">K8V47_03255</name>
</gene>
<dbReference type="AlphaFoldDB" id="A0A921E9M9"/>
<dbReference type="InterPro" id="IPR007711">
    <property type="entry name" value="HigB-1"/>
</dbReference>
<accession>A0A921E9M9</accession>
<sequence>MEIRFDKPYLRDLYVEGDAGKKHRFQPQIIKRYIRVIDLMTELPNVLSLFQYNSLRYEKLSGDKAGLSSVRVNDQYRIEFKEILNGDEVIASICNITDLSNHYK</sequence>
<dbReference type="InterPro" id="IPR035093">
    <property type="entry name" value="RelE/ParE_toxin_dom_sf"/>
</dbReference>
<protein>
    <submittedName>
        <fullName evidence="1">Type II toxin-antitoxin system RelE/ParE family toxin</fullName>
    </submittedName>
</protein>
<proteinExistence type="predicted"/>
<name>A0A921E9M9_9BACT</name>
<evidence type="ECO:0000313" key="2">
    <source>
        <dbReference type="Proteomes" id="UP000711407"/>
    </source>
</evidence>
<dbReference type="SUPFAM" id="SSF143011">
    <property type="entry name" value="RelE-like"/>
    <property type="match status" value="1"/>
</dbReference>
<reference evidence="1" key="2">
    <citation type="submission" date="2021-09" db="EMBL/GenBank/DDBJ databases">
        <authorList>
            <person name="Gilroy R."/>
        </authorList>
    </citation>
    <scope>NUCLEOTIDE SEQUENCE</scope>
    <source>
        <strain evidence="1">4100</strain>
    </source>
</reference>
<dbReference type="Pfam" id="PF05015">
    <property type="entry name" value="HigB-like_toxin"/>
    <property type="match status" value="1"/>
</dbReference>
<evidence type="ECO:0000313" key="1">
    <source>
        <dbReference type="EMBL" id="HJE38767.1"/>
    </source>
</evidence>
<organism evidence="1 2">
    <name type="scientific">Candidatus Amulumruptor caecigallinarius</name>
    <dbReference type="NCBI Taxonomy" id="2109911"/>
    <lineage>
        <taxon>Bacteria</taxon>
        <taxon>Pseudomonadati</taxon>
        <taxon>Bacteroidota</taxon>
        <taxon>Bacteroidia</taxon>
        <taxon>Bacteroidales</taxon>
        <taxon>Muribaculaceae</taxon>
        <taxon>Candidatus Amulumruptor</taxon>
    </lineage>
</organism>
<reference evidence="1" key="1">
    <citation type="journal article" date="2021" name="PeerJ">
        <title>Extensive microbial diversity within the chicken gut microbiome revealed by metagenomics and culture.</title>
        <authorList>
            <person name="Gilroy R."/>
            <person name="Ravi A."/>
            <person name="Getino M."/>
            <person name="Pursley I."/>
            <person name="Horton D.L."/>
            <person name="Alikhan N.F."/>
            <person name="Baker D."/>
            <person name="Gharbi K."/>
            <person name="Hall N."/>
            <person name="Watson M."/>
            <person name="Adriaenssens E.M."/>
            <person name="Foster-Nyarko E."/>
            <person name="Jarju S."/>
            <person name="Secka A."/>
            <person name="Antonio M."/>
            <person name="Oren A."/>
            <person name="Chaudhuri R.R."/>
            <person name="La Ragione R."/>
            <person name="Hildebrand F."/>
            <person name="Pallen M.J."/>
        </authorList>
    </citation>
    <scope>NUCLEOTIDE SEQUENCE</scope>
    <source>
        <strain evidence="1">4100</strain>
    </source>
</reference>
<dbReference type="EMBL" id="DYXT01000020">
    <property type="protein sequence ID" value="HJE38767.1"/>
    <property type="molecule type" value="Genomic_DNA"/>
</dbReference>